<organism evidence="2 3">
    <name type="scientific">Mortierella polycephala</name>
    <dbReference type="NCBI Taxonomy" id="41804"/>
    <lineage>
        <taxon>Eukaryota</taxon>
        <taxon>Fungi</taxon>
        <taxon>Fungi incertae sedis</taxon>
        <taxon>Mucoromycota</taxon>
        <taxon>Mortierellomycotina</taxon>
        <taxon>Mortierellomycetes</taxon>
        <taxon>Mortierellales</taxon>
        <taxon>Mortierellaceae</taxon>
        <taxon>Mortierella</taxon>
    </lineage>
</organism>
<reference evidence="2" key="1">
    <citation type="journal article" date="2020" name="Fungal Divers.">
        <title>Resolving the Mortierellaceae phylogeny through synthesis of multi-gene phylogenetics and phylogenomics.</title>
        <authorList>
            <person name="Vandepol N."/>
            <person name="Liber J."/>
            <person name="Desiro A."/>
            <person name="Na H."/>
            <person name="Kennedy M."/>
            <person name="Barry K."/>
            <person name="Grigoriev I.V."/>
            <person name="Miller A.N."/>
            <person name="O'Donnell K."/>
            <person name="Stajich J.E."/>
            <person name="Bonito G."/>
        </authorList>
    </citation>
    <scope>NUCLEOTIDE SEQUENCE</scope>
    <source>
        <strain evidence="2">KOD948</strain>
    </source>
</reference>
<dbReference type="Proteomes" id="UP000726737">
    <property type="component" value="Unassembled WGS sequence"/>
</dbReference>
<dbReference type="Gene3D" id="3.80.10.10">
    <property type="entry name" value="Ribonuclease Inhibitor"/>
    <property type="match status" value="1"/>
</dbReference>
<keyword evidence="3" id="KW-1185">Reference proteome</keyword>
<name>A0A9P6U5G8_9FUNG</name>
<protein>
    <submittedName>
        <fullName evidence="2">Uncharacterized protein</fullName>
    </submittedName>
</protein>
<evidence type="ECO:0000256" key="1">
    <source>
        <dbReference type="SAM" id="MobiDB-lite"/>
    </source>
</evidence>
<dbReference type="InterPro" id="IPR032675">
    <property type="entry name" value="LRR_dom_sf"/>
</dbReference>
<evidence type="ECO:0000313" key="2">
    <source>
        <dbReference type="EMBL" id="KAG0260023.1"/>
    </source>
</evidence>
<comment type="caution">
    <text evidence="2">The sequence shown here is derived from an EMBL/GenBank/DDBJ whole genome shotgun (WGS) entry which is preliminary data.</text>
</comment>
<accession>A0A9P6U5G8</accession>
<evidence type="ECO:0000313" key="3">
    <source>
        <dbReference type="Proteomes" id="UP000726737"/>
    </source>
</evidence>
<dbReference type="AlphaFoldDB" id="A0A9P6U5G8"/>
<feature type="compositionally biased region" description="Low complexity" evidence="1">
    <location>
        <begin position="356"/>
        <end position="369"/>
    </location>
</feature>
<dbReference type="EMBL" id="JAAAJA010000167">
    <property type="protein sequence ID" value="KAG0260023.1"/>
    <property type="molecule type" value="Genomic_DNA"/>
</dbReference>
<dbReference type="OrthoDB" id="2373783at2759"/>
<sequence>MAQVQSQSQAQIYTRIQAQFQSLLQSLGGFVHTLTHVYPHAKDLETIEQTCPHLKEIRFVLRNEGTVDKTALARFLMRMTDLEIVAFDAQTELQTSDMLYVLASYAQISSEATASGTGSAATNATGAHGQLRELEIKHTPGQSQQFQQNLALVQPHVQDIHATLTGQNDLSDHIPGSTLVTLHLDIGIQVADRGLRYLMTNCRSLRNLVLGIQYFSEWETASSATHSEESVMGTAFPPWACAGSLKELELGVVYWGHDSQMDMRIHAFIRRLADLKVLRRLIMPMKLVSDLSESHHQEYAAFRLRLDQLDQLARLQEQAQVQNAFAASSSNITATTPCTALQELALELQSSHSVTQLQQEQQQQQQQQHQPKKHAEEIWKRDGSGPVNFFPQMASVREVTLSSGARIGRVQMQMRYLHILMEAMPGLVTIQTGTELYGINFQSGFKQIQNRFMEMYGGMGVQLTMRFPLHSISVSAN</sequence>
<feature type="region of interest" description="Disordered" evidence="1">
    <location>
        <begin position="355"/>
        <end position="377"/>
    </location>
</feature>
<gene>
    <name evidence="2" type="ORF">BG011_002193</name>
</gene>
<proteinExistence type="predicted"/>